<sequence>MVGETKMTQSPPAVLATEYYRENFELLLDTVHQQYRDLLSQSERHWVATYHDLPVSARLLYIRLLSRKGQFFRISKLHYAEISPMHLAVQALDACGFITINRADWPMPELLSLFTKPELLSQYHAKAYPELWAKNSALKQARKPELIEALLSANLSMLSLQETIVHVEHQAHLNTFLLLFFGNQHQDLSQFVLADLGLHQFECYQTDTSTRLFQQRHHILQWLSLEALARQYEDSFGHKNSQNGRENITREQFARNLPKTLHWQPLERRRQRLLNRIGRDLERQGRDDLALYLYRQSTLPPSRERQVRILDRLNRHQTALALSETMQRLPYNEEEREVGQRLNIKLRRTLALPYEPPAKDCFTEDTLTLPATGQRVELAVAEHYQQQGWHVYYTENALLCGLFGLAFWDIIFAPVPGAFLNPFQRAPRDMYHSEFCERRQPQLSARLEAIRSARWHDWLTVFEQKSGLSNDWVNWSLLSPDLIRQTVQCLTGEQLYAILSRLLFDPRHNRSGQPDLVMFKQGNIKWVEVKGPGDTLQANQKRWLRLFRQLDLDASINHVRWQM</sequence>
<keyword evidence="6" id="KW-0540">Nuclease</keyword>
<evidence type="ECO:0000313" key="13">
    <source>
        <dbReference type="Proteomes" id="UP000027192"/>
    </source>
</evidence>
<evidence type="ECO:0000313" key="12">
    <source>
        <dbReference type="EMBL" id="KDM90523.1"/>
    </source>
</evidence>
<dbReference type="STRING" id="1654360.EA58_16495"/>
<evidence type="ECO:0000256" key="5">
    <source>
        <dbReference type="ARBA" id="ARBA00012029"/>
    </source>
</evidence>
<dbReference type="GO" id="GO:0036297">
    <property type="term" value="P:interstrand cross-link repair"/>
    <property type="evidence" value="ECO:0007669"/>
    <property type="project" value="InterPro"/>
</dbReference>
<dbReference type="OrthoDB" id="9803913at2"/>
<comment type="similarity">
    <text evidence="4">Belongs to the FAN1 family.</text>
</comment>
<dbReference type="EC" id="3.1.4.1" evidence="5"/>
<keyword evidence="9" id="KW-0460">Magnesium</keyword>
<comment type="caution">
    <text evidence="12">The sequence shown here is derived from an EMBL/GenBank/DDBJ whole genome shotgun (WGS) entry which is preliminary data.</text>
</comment>
<keyword evidence="7" id="KW-0479">Metal-binding</keyword>
<proteinExistence type="inferred from homology"/>
<dbReference type="Proteomes" id="UP000027192">
    <property type="component" value="Unassembled WGS sequence"/>
</dbReference>
<dbReference type="Gene3D" id="3.40.1350.10">
    <property type="match status" value="1"/>
</dbReference>
<reference evidence="12 13" key="1">
    <citation type="submission" date="2014-04" db="EMBL/GenBank/DDBJ databases">
        <title>Draft genome sequence of Photobacterium halotolerans S2753: a solonamide, ngercheumicin and holomycin producer.</title>
        <authorList>
            <person name="Machado H.R."/>
            <person name="Gram L."/>
        </authorList>
    </citation>
    <scope>NUCLEOTIDE SEQUENCE [LARGE SCALE GENOMIC DNA]</scope>
    <source>
        <strain evidence="12 13">S2753</strain>
    </source>
</reference>
<evidence type="ECO:0000256" key="10">
    <source>
        <dbReference type="ARBA" id="ARBA00023211"/>
    </source>
</evidence>
<protein>
    <recommendedName>
        <fullName evidence="5">phosphodiesterase I</fullName>
        <ecNumber evidence="5">3.1.4.1</ecNumber>
    </recommendedName>
</protein>
<dbReference type="PANTHER" id="PTHR15749:SF4">
    <property type="entry name" value="FANCONI-ASSOCIATED NUCLEASE 1"/>
    <property type="match status" value="1"/>
</dbReference>
<dbReference type="InterPro" id="IPR014883">
    <property type="entry name" value="VRR_NUC"/>
</dbReference>
<evidence type="ECO:0000256" key="9">
    <source>
        <dbReference type="ARBA" id="ARBA00022842"/>
    </source>
</evidence>
<evidence type="ECO:0000256" key="8">
    <source>
        <dbReference type="ARBA" id="ARBA00022801"/>
    </source>
</evidence>
<dbReference type="Pfam" id="PF21315">
    <property type="entry name" value="FAN1_HTH"/>
    <property type="match status" value="1"/>
</dbReference>
<accession>A0A066RT04</accession>
<gene>
    <name evidence="12" type="ORF">EA58_16495</name>
</gene>
<feature type="domain" description="VRR-NUC" evidence="11">
    <location>
        <begin position="450"/>
        <end position="561"/>
    </location>
</feature>
<evidence type="ECO:0000256" key="2">
    <source>
        <dbReference type="ARBA" id="ARBA00001936"/>
    </source>
</evidence>
<evidence type="ECO:0000256" key="7">
    <source>
        <dbReference type="ARBA" id="ARBA00022723"/>
    </source>
</evidence>
<evidence type="ECO:0000259" key="11">
    <source>
        <dbReference type="SMART" id="SM00990"/>
    </source>
</evidence>
<evidence type="ECO:0000256" key="3">
    <source>
        <dbReference type="ARBA" id="ARBA00001946"/>
    </source>
</evidence>
<dbReference type="GO" id="GO:0004528">
    <property type="term" value="F:phosphodiesterase I activity"/>
    <property type="evidence" value="ECO:0007669"/>
    <property type="project" value="UniProtKB-EC"/>
</dbReference>
<dbReference type="SMART" id="SM00990">
    <property type="entry name" value="VRR_NUC"/>
    <property type="match status" value="1"/>
</dbReference>
<dbReference type="GO" id="GO:0003676">
    <property type="term" value="F:nucleic acid binding"/>
    <property type="evidence" value="ECO:0007669"/>
    <property type="project" value="InterPro"/>
</dbReference>
<name>A0A066RT04_9GAMM</name>
<dbReference type="Pfam" id="PF08774">
    <property type="entry name" value="VRR_NUC"/>
    <property type="match status" value="1"/>
</dbReference>
<dbReference type="GO" id="GO:0046872">
    <property type="term" value="F:metal ion binding"/>
    <property type="evidence" value="ECO:0007669"/>
    <property type="project" value="UniProtKB-KW"/>
</dbReference>
<dbReference type="AlphaFoldDB" id="A0A066RT04"/>
<comment type="catalytic activity">
    <reaction evidence="1">
        <text>Hydrolytically removes 5'-nucleotides successively from the 3'-hydroxy termini of 3'-hydroxy-terminated oligonucleotides.</text>
        <dbReference type="EC" id="3.1.4.1"/>
    </reaction>
</comment>
<dbReference type="InterPro" id="IPR049125">
    <property type="entry name" value="FAN1-like_WH"/>
</dbReference>
<comment type="cofactor">
    <cofactor evidence="3">
        <name>Mg(2+)</name>
        <dbReference type="ChEBI" id="CHEBI:18420"/>
    </cofactor>
</comment>
<comment type="cofactor">
    <cofactor evidence="2">
        <name>Mn(2+)</name>
        <dbReference type="ChEBI" id="CHEBI:29035"/>
    </cofactor>
</comment>
<evidence type="ECO:0000256" key="1">
    <source>
        <dbReference type="ARBA" id="ARBA00000983"/>
    </source>
</evidence>
<keyword evidence="8" id="KW-0378">Hydrolase</keyword>
<evidence type="ECO:0000256" key="6">
    <source>
        <dbReference type="ARBA" id="ARBA00022722"/>
    </source>
</evidence>
<keyword evidence="10" id="KW-0464">Manganese</keyword>
<dbReference type="InterPro" id="IPR011856">
    <property type="entry name" value="tRNA_endonuc-like_dom_sf"/>
</dbReference>
<evidence type="ECO:0000256" key="4">
    <source>
        <dbReference type="ARBA" id="ARBA00005533"/>
    </source>
</evidence>
<organism evidence="12 13">
    <name type="scientific">Photobacterium galatheae</name>
    <dbReference type="NCBI Taxonomy" id="1654360"/>
    <lineage>
        <taxon>Bacteria</taxon>
        <taxon>Pseudomonadati</taxon>
        <taxon>Pseudomonadota</taxon>
        <taxon>Gammaproteobacteria</taxon>
        <taxon>Vibrionales</taxon>
        <taxon>Vibrionaceae</taxon>
        <taxon>Photobacterium</taxon>
    </lineage>
</organism>
<dbReference type="PANTHER" id="PTHR15749">
    <property type="entry name" value="FANCONI-ASSOCIATED NUCLEASE 1"/>
    <property type="match status" value="1"/>
</dbReference>
<dbReference type="InterPro" id="IPR033315">
    <property type="entry name" value="Fan1-like"/>
</dbReference>
<keyword evidence="13" id="KW-1185">Reference proteome</keyword>
<dbReference type="EMBL" id="JMIB01000031">
    <property type="protein sequence ID" value="KDM90523.1"/>
    <property type="molecule type" value="Genomic_DNA"/>
</dbReference>